<dbReference type="Proteomes" id="UP000324101">
    <property type="component" value="Chromosome"/>
</dbReference>
<reference evidence="3 4" key="1">
    <citation type="submission" date="2018-05" db="EMBL/GenBank/DDBJ databases">
        <title>Streptomyces venezuelae.</title>
        <authorList>
            <person name="Kim W."/>
            <person name="Lee N."/>
            <person name="Cho B.-K."/>
        </authorList>
    </citation>
    <scope>NUCLEOTIDE SEQUENCE [LARGE SCALE GENOMIC DNA]</scope>
    <source>
        <strain evidence="3 4">ATCC 21018</strain>
    </source>
</reference>
<evidence type="ECO:0000313" key="4">
    <source>
        <dbReference type="Proteomes" id="UP000324101"/>
    </source>
</evidence>
<dbReference type="EMBL" id="CP029189">
    <property type="protein sequence ID" value="QES56876.1"/>
    <property type="molecule type" value="Genomic_DNA"/>
</dbReference>
<gene>
    <name evidence="3" type="ORF">DEJ51_24060</name>
</gene>
<feature type="domain" description="SCP" evidence="2">
    <location>
        <begin position="208"/>
        <end position="322"/>
    </location>
</feature>
<feature type="region of interest" description="Disordered" evidence="1">
    <location>
        <begin position="86"/>
        <end position="200"/>
    </location>
</feature>
<accession>A0A5P2DP74</accession>
<organism evidence="3 4">
    <name type="scientific">Streptomyces venezuelae</name>
    <dbReference type="NCBI Taxonomy" id="54571"/>
    <lineage>
        <taxon>Bacteria</taxon>
        <taxon>Bacillati</taxon>
        <taxon>Actinomycetota</taxon>
        <taxon>Actinomycetes</taxon>
        <taxon>Kitasatosporales</taxon>
        <taxon>Streptomycetaceae</taxon>
        <taxon>Streptomyces</taxon>
    </lineage>
</organism>
<feature type="compositionally biased region" description="Low complexity" evidence="1">
    <location>
        <begin position="86"/>
        <end position="101"/>
    </location>
</feature>
<dbReference type="SUPFAM" id="SSF55797">
    <property type="entry name" value="PR-1-like"/>
    <property type="match status" value="1"/>
</dbReference>
<name>A0A5P2DP74_STRVZ</name>
<dbReference type="PANTHER" id="PTHR31157">
    <property type="entry name" value="SCP DOMAIN-CONTAINING PROTEIN"/>
    <property type="match status" value="1"/>
</dbReference>
<dbReference type="AlphaFoldDB" id="A0A5P2DP74"/>
<evidence type="ECO:0000313" key="3">
    <source>
        <dbReference type="EMBL" id="QES56876.1"/>
    </source>
</evidence>
<dbReference type="InterPro" id="IPR014044">
    <property type="entry name" value="CAP_dom"/>
</dbReference>
<dbReference type="Pfam" id="PF00188">
    <property type="entry name" value="CAP"/>
    <property type="match status" value="1"/>
</dbReference>
<feature type="compositionally biased region" description="Low complexity" evidence="1">
    <location>
        <begin position="138"/>
        <end position="191"/>
    </location>
</feature>
<feature type="compositionally biased region" description="Low complexity" evidence="1">
    <location>
        <begin position="107"/>
        <end position="128"/>
    </location>
</feature>
<dbReference type="CDD" id="cd05379">
    <property type="entry name" value="CAP_bacterial"/>
    <property type="match status" value="1"/>
</dbReference>
<sequence>MGRHRLPAPPHGGGKRGTALRTGLLGVSVAVALGTAAVTTGMVPVGGSFPYVGVSGTDAPTTEAGAGASTGPGTALQQQNGLANLSGRASAGTGAGSASPKAPAPASPSASASPSGSAGVSPSASAPPSSSPSPSATPTPAAKTPAAKTPSTEAPTPESSRTTAAAPVTPTAPAPATTRAPAPAPSKSATPAPRPPLDGHSAEEAAVVDLVNQERALAGCGPVRANPPLATLAGAFSLDMATRGFFGHEDPEGNSPWDRAAKAGISGLGGENIARGQGDAEAVMKAWMNSPDHKANILNCEFRTLGVGVHVAAGGPWWTQDFGF</sequence>
<dbReference type="Gene3D" id="3.40.33.10">
    <property type="entry name" value="CAP"/>
    <property type="match status" value="1"/>
</dbReference>
<evidence type="ECO:0000256" key="1">
    <source>
        <dbReference type="SAM" id="MobiDB-lite"/>
    </source>
</evidence>
<dbReference type="RefSeq" id="WP_150259701.1">
    <property type="nucleotide sequence ID" value="NZ_CP029189.1"/>
</dbReference>
<dbReference type="OrthoDB" id="68195at2"/>
<protein>
    <submittedName>
        <fullName evidence="3">SCP-like extracellular</fullName>
    </submittedName>
</protein>
<evidence type="ECO:0000259" key="2">
    <source>
        <dbReference type="Pfam" id="PF00188"/>
    </source>
</evidence>
<dbReference type="InterPro" id="IPR035940">
    <property type="entry name" value="CAP_sf"/>
</dbReference>
<dbReference type="PANTHER" id="PTHR31157:SF1">
    <property type="entry name" value="SCP DOMAIN-CONTAINING PROTEIN"/>
    <property type="match status" value="1"/>
</dbReference>
<proteinExistence type="predicted"/>